<dbReference type="AlphaFoldDB" id="A0A2S2QUX3"/>
<dbReference type="EMBL" id="GGMS01012348">
    <property type="protein sequence ID" value="MBY81551.1"/>
    <property type="molecule type" value="Transcribed_RNA"/>
</dbReference>
<dbReference type="InterPro" id="IPR012337">
    <property type="entry name" value="RNaseH-like_sf"/>
</dbReference>
<reference evidence="1" key="1">
    <citation type="submission" date="2018-04" db="EMBL/GenBank/DDBJ databases">
        <title>Transcriptome assembly of Sipha flava.</title>
        <authorList>
            <person name="Scully E.D."/>
            <person name="Geib S.M."/>
            <person name="Palmer N.A."/>
            <person name="Koch K."/>
            <person name="Bradshaw J."/>
            <person name="Heng-Moss T."/>
            <person name="Sarath G."/>
        </authorList>
    </citation>
    <scope>NUCLEOTIDE SEQUENCE</scope>
</reference>
<gene>
    <name evidence="1" type="ORF">g.179602</name>
</gene>
<name>A0A2S2QUX3_9HEMI</name>
<dbReference type="OrthoDB" id="6619668at2759"/>
<organism evidence="1">
    <name type="scientific">Sipha flava</name>
    <name type="common">yellow sugarcane aphid</name>
    <dbReference type="NCBI Taxonomy" id="143950"/>
    <lineage>
        <taxon>Eukaryota</taxon>
        <taxon>Metazoa</taxon>
        <taxon>Ecdysozoa</taxon>
        <taxon>Arthropoda</taxon>
        <taxon>Hexapoda</taxon>
        <taxon>Insecta</taxon>
        <taxon>Pterygota</taxon>
        <taxon>Neoptera</taxon>
        <taxon>Paraneoptera</taxon>
        <taxon>Hemiptera</taxon>
        <taxon>Sternorrhyncha</taxon>
        <taxon>Aphidomorpha</taxon>
        <taxon>Aphidoidea</taxon>
        <taxon>Aphididae</taxon>
        <taxon>Sipha</taxon>
    </lineage>
</organism>
<dbReference type="SUPFAM" id="SSF53098">
    <property type="entry name" value="Ribonuclease H-like"/>
    <property type="match status" value="1"/>
</dbReference>
<proteinExistence type="predicted"/>
<protein>
    <recommendedName>
        <fullName evidence="2">Zinc finger BED domain-containing protein 4</fullName>
    </recommendedName>
</protein>
<sequence length="99" mass="11406">MNLKMNKKSLAKKNKLVQDCVTRWNSICDIIDNVLKCKNSINNIISKNKKIDKWFITSGEFKNIKDLLKLLEPFKIVTEVLGGENYITASIVHRLIKSL</sequence>
<accession>A0A2S2QUX3</accession>
<evidence type="ECO:0008006" key="2">
    <source>
        <dbReference type="Google" id="ProtNLM"/>
    </source>
</evidence>
<evidence type="ECO:0000313" key="1">
    <source>
        <dbReference type="EMBL" id="MBY81551.1"/>
    </source>
</evidence>